<sequence>MQFAILGPVRWRKDEDAADQPAGPVRRGLLALFLVRHGTPVSAEFLLDALWREPPAPHALRRLQVQIHRLRATLDSPGRLEFTSGGYVLHVVDGELDADRFAALVTEAGRHGPERAAGLLRQALGLWRGRPFAGVELPALAGDVQRLGEQQIAAYEELYAAEVRCGRYATAIPELTTLARRHPLRERLPGLLMTALAASGRQADALAVYREARRVLVGELGLEPGPELRELERRVLAGEPVGGGGAS</sequence>
<evidence type="ECO:0000259" key="7">
    <source>
        <dbReference type="PROSITE" id="PS51755"/>
    </source>
</evidence>
<dbReference type="SMART" id="SM01043">
    <property type="entry name" value="BTAD"/>
    <property type="match status" value="1"/>
</dbReference>
<dbReference type="PROSITE" id="PS51755">
    <property type="entry name" value="OMPR_PHOB"/>
    <property type="match status" value="1"/>
</dbReference>
<dbReference type="InterPro" id="IPR005158">
    <property type="entry name" value="BTAD"/>
</dbReference>
<dbReference type="SUPFAM" id="SSF48452">
    <property type="entry name" value="TPR-like"/>
    <property type="match status" value="1"/>
</dbReference>
<dbReference type="EMBL" id="JAAKZW010000428">
    <property type="protein sequence ID" value="NGO81834.1"/>
    <property type="molecule type" value="Genomic_DNA"/>
</dbReference>
<dbReference type="GO" id="GO:0006355">
    <property type="term" value="P:regulation of DNA-templated transcription"/>
    <property type="evidence" value="ECO:0007669"/>
    <property type="project" value="InterPro"/>
</dbReference>
<keyword evidence="4 6" id="KW-0238">DNA-binding</keyword>
<protein>
    <submittedName>
        <fullName evidence="8">AfsR/SARP family transcriptional regulator</fullName>
    </submittedName>
</protein>
<feature type="DNA-binding region" description="OmpR/PhoB-type" evidence="6">
    <location>
        <begin position="1"/>
        <end position="91"/>
    </location>
</feature>
<dbReference type="AlphaFoldDB" id="A0A6G4XYR8"/>
<dbReference type="SUPFAM" id="SSF46894">
    <property type="entry name" value="C-terminal effector domain of the bipartite response regulators"/>
    <property type="match status" value="1"/>
</dbReference>
<organism evidence="8 9">
    <name type="scientific">Streptomyces mesophilus</name>
    <dbReference type="NCBI Taxonomy" id="1775132"/>
    <lineage>
        <taxon>Bacteria</taxon>
        <taxon>Bacillati</taxon>
        <taxon>Actinomycetota</taxon>
        <taxon>Actinomycetes</taxon>
        <taxon>Kitasatosporales</taxon>
        <taxon>Streptomycetaceae</taxon>
        <taxon>Streptomyces</taxon>
    </lineage>
</organism>
<dbReference type="Proteomes" id="UP000481109">
    <property type="component" value="Unassembled WGS sequence"/>
</dbReference>
<dbReference type="RefSeq" id="WP_165337206.1">
    <property type="nucleotide sequence ID" value="NZ_JAAKZW010000428.1"/>
</dbReference>
<evidence type="ECO:0000313" key="8">
    <source>
        <dbReference type="EMBL" id="NGO81834.1"/>
    </source>
</evidence>
<keyword evidence="3" id="KW-0805">Transcription regulation</keyword>
<dbReference type="PANTHER" id="PTHR35807">
    <property type="entry name" value="TRANSCRIPTIONAL REGULATOR REDD-RELATED"/>
    <property type="match status" value="1"/>
</dbReference>
<dbReference type="InterPro" id="IPR036388">
    <property type="entry name" value="WH-like_DNA-bd_sf"/>
</dbReference>
<feature type="non-terminal residue" evidence="8">
    <location>
        <position position="247"/>
    </location>
</feature>
<gene>
    <name evidence="8" type="ORF">G6045_40250</name>
</gene>
<evidence type="ECO:0000256" key="3">
    <source>
        <dbReference type="ARBA" id="ARBA00023015"/>
    </source>
</evidence>
<evidence type="ECO:0000256" key="6">
    <source>
        <dbReference type="PROSITE-ProRule" id="PRU01091"/>
    </source>
</evidence>
<evidence type="ECO:0000256" key="5">
    <source>
        <dbReference type="ARBA" id="ARBA00023163"/>
    </source>
</evidence>
<dbReference type="Pfam" id="PF03704">
    <property type="entry name" value="BTAD"/>
    <property type="match status" value="1"/>
</dbReference>
<evidence type="ECO:0000313" key="9">
    <source>
        <dbReference type="Proteomes" id="UP000481109"/>
    </source>
</evidence>
<dbReference type="InterPro" id="IPR001867">
    <property type="entry name" value="OmpR/PhoB-type_DNA-bd"/>
</dbReference>
<name>A0A6G4XYR8_9ACTN</name>
<feature type="domain" description="OmpR/PhoB-type" evidence="7">
    <location>
        <begin position="1"/>
        <end position="91"/>
    </location>
</feature>
<dbReference type="GO" id="GO:0000160">
    <property type="term" value="P:phosphorelay signal transduction system"/>
    <property type="evidence" value="ECO:0007669"/>
    <property type="project" value="UniProtKB-KW"/>
</dbReference>
<dbReference type="SMART" id="SM00862">
    <property type="entry name" value="Trans_reg_C"/>
    <property type="match status" value="1"/>
</dbReference>
<evidence type="ECO:0000256" key="4">
    <source>
        <dbReference type="ARBA" id="ARBA00023125"/>
    </source>
</evidence>
<evidence type="ECO:0000256" key="2">
    <source>
        <dbReference type="ARBA" id="ARBA00023012"/>
    </source>
</evidence>
<evidence type="ECO:0000256" key="1">
    <source>
        <dbReference type="ARBA" id="ARBA00005820"/>
    </source>
</evidence>
<dbReference type="GO" id="GO:0003677">
    <property type="term" value="F:DNA binding"/>
    <property type="evidence" value="ECO:0007669"/>
    <property type="project" value="UniProtKB-UniRule"/>
</dbReference>
<dbReference type="InterPro" id="IPR016032">
    <property type="entry name" value="Sig_transdc_resp-reg_C-effctor"/>
</dbReference>
<keyword evidence="9" id="KW-1185">Reference proteome</keyword>
<dbReference type="InterPro" id="IPR051677">
    <property type="entry name" value="AfsR-DnrI-RedD_regulator"/>
</dbReference>
<dbReference type="Pfam" id="PF00486">
    <property type="entry name" value="Trans_reg_C"/>
    <property type="match status" value="1"/>
</dbReference>
<dbReference type="Gene3D" id="1.10.10.10">
    <property type="entry name" value="Winged helix-like DNA-binding domain superfamily/Winged helix DNA-binding domain"/>
    <property type="match status" value="1"/>
</dbReference>
<keyword evidence="2" id="KW-0902">Two-component regulatory system</keyword>
<dbReference type="InterPro" id="IPR011990">
    <property type="entry name" value="TPR-like_helical_dom_sf"/>
</dbReference>
<accession>A0A6G4XYR8</accession>
<keyword evidence="5" id="KW-0804">Transcription</keyword>
<dbReference type="Gene3D" id="1.25.40.10">
    <property type="entry name" value="Tetratricopeptide repeat domain"/>
    <property type="match status" value="1"/>
</dbReference>
<dbReference type="PANTHER" id="PTHR35807:SF1">
    <property type="entry name" value="TRANSCRIPTIONAL REGULATOR REDD"/>
    <property type="match status" value="1"/>
</dbReference>
<comment type="caution">
    <text evidence="8">The sequence shown here is derived from an EMBL/GenBank/DDBJ whole genome shotgun (WGS) entry which is preliminary data.</text>
</comment>
<proteinExistence type="inferred from homology"/>
<dbReference type="CDD" id="cd15831">
    <property type="entry name" value="BTAD"/>
    <property type="match status" value="1"/>
</dbReference>
<comment type="similarity">
    <text evidence="1">Belongs to the AfsR/DnrI/RedD regulatory family.</text>
</comment>
<reference evidence="8 9" key="1">
    <citation type="submission" date="2020-02" db="EMBL/GenBank/DDBJ databases">
        <title>Whole-genome analyses of novel actinobacteria.</title>
        <authorList>
            <person name="Sahin N."/>
            <person name="Tokatli A."/>
        </authorList>
    </citation>
    <scope>NUCLEOTIDE SEQUENCE [LARGE SCALE GENOMIC DNA]</scope>
    <source>
        <strain evidence="8 9">YC504</strain>
    </source>
</reference>